<reference evidence="2 3" key="1">
    <citation type="submission" date="2019-02" db="EMBL/GenBank/DDBJ databases">
        <title>Arundinibacter roseus gen. nov., sp. nov., a new member of the family Cytophagaceae.</title>
        <authorList>
            <person name="Szuroczki S."/>
            <person name="Khayer B."/>
            <person name="Sproer C."/>
            <person name="Toumi M."/>
            <person name="Szabo A."/>
            <person name="Felfoldi T."/>
            <person name="Schumann P."/>
            <person name="Toth E."/>
        </authorList>
    </citation>
    <scope>NUCLEOTIDE SEQUENCE [LARGE SCALE GENOMIC DNA]</scope>
    <source>
        <strain evidence="2 3">DMA-k-7a</strain>
    </source>
</reference>
<protein>
    <submittedName>
        <fullName evidence="2">Class C beta-lactamase-related serine hydrolase</fullName>
    </submittedName>
</protein>
<dbReference type="EMBL" id="SMJU01000011">
    <property type="protein sequence ID" value="TDB62730.1"/>
    <property type="molecule type" value="Genomic_DNA"/>
</dbReference>
<dbReference type="GO" id="GO:0016787">
    <property type="term" value="F:hydrolase activity"/>
    <property type="evidence" value="ECO:0007669"/>
    <property type="project" value="UniProtKB-KW"/>
</dbReference>
<proteinExistence type="predicted"/>
<dbReference type="Proteomes" id="UP000295706">
    <property type="component" value="Unassembled WGS sequence"/>
</dbReference>
<evidence type="ECO:0000313" key="2">
    <source>
        <dbReference type="EMBL" id="TDB62730.1"/>
    </source>
</evidence>
<dbReference type="OrthoDB" id="9773047at2"/>
<name>A0A4R4K5S4_9BACT</name>
<dbReference type="PANTHER" id="PTHR43283">
    <property type="entry name" value="BETA-LACTAMASE-RELATED"/>
    <property type="match status" value="1"/>
</dbReference>
<dbReference type="RefSeq" id="WP_132120040.1">
    <property type="nucleotide sequence ID" value="NZ_SMJU01000011.1"/>
</dbReference>
<dbReference type="PANTHER" id="PTHR43283:SF7">
    <property type="entry name" value="BETA-LACTAMASE-RELATED DOMAIN-CONTAINING PROTEIN"/>
    <property type="match status" value="1"/>
</dbReference>
<dbReference type="Gene3D" id="3.40.710.10">
    <property type="entry name" value="DD-peptidase/beta-lactamase superfamily"/>
    <property type="match status" value="1"/>
</dbReference>
<keyword evidence="2" id="KW-0378">Hydrolase</keyword>
<dbReference type="AlphaFoldDB" id="A0A4R4K5S4"/>
<dbReference type="InterPro" id="IPR001466">
    <property type="entry name" value="Beta-lactam-related"/>
</dbReference>
<dbReference type="InterPro" id="IPR012338">
    <property type="entry name" value="Beta-lactam/transpept-like"/>
</dbReference>
<accession>A0A4R4K5S4</accession>
<keyword evidence="3" id="KW-1185">Reference proteome</keyword>
<feature type="domain" description="Beta-lactamase-related" evidence="1">
    <location>
        <begin position="66"/>
        <end position="335"/>
    </location>
</feature>
<sequence length="518" mass="57687">MKTSRRNFLFTTGLGTLSMSLLSNSESFGFFAAGLPRKSPESQGVSSVAVRNFLKATKASGLEWHSFMLLRHGNVVAEGWWKPFQADYMHTLYSLSKSFTSTAIGFLVQEGKISVNDPVIQFFPDDLPDRVSDHLKAMKIKNLLTMNTGHESDTMPQLRAQEPQSWVKSFLAHPVVHLPGSHFLYNTGATYMLGAIIHKVTGQTLEQYLQPRLFGPLNITGYDWEKSPEGLNTAGYGLRVKTEDIAKLGQLYLKKGKWQGKQLLSPSWIEEATSKQTTSQAGDNDWSQGYGYQFWRCKPGFYRGDGAYGQFCMVMPEQDAVLVMTSESWDLQKSMDVAYQTLLPAFQTKPLATNASELAALKDDISKLEIPVAKASVTSPESARHGGKSFRVNANAYGVTQLEVGLNKDTCVLKMATTQGEIKITAGWEKWYVNSQTMPYIFPVATRIAIPSKIAASATWINESTLQLDLKFVEAIHGDSLTLTFEKDSVRMDFMNSISKNTKNFPEKRSPLTANLIE</sequence>
<dbReference type="InterPro" id="IPR050789">
    <property type="entry name" value="Diverse_Enzym_Activities"/>
</dbReference>
<dbReference type="Pfam" id="PF00144">
    <property type="entry name" value="Beta-lactamase"/>
    <property type="match status" value="1"/>
</dbReference>
<organism evidence="2 3">
    <name type="scientific">Arundinibacter roseus</name>
    <dbReference type="NCBI Taxonomy" id="2070510"/>
    <lineage>
        <taxon>Bacteria</taxon>
        <taxon>Pseudomonadati</taxon>
        <taxon>Bacteroidota</taxon>
        <taxon>Cytophagia</taxon>
        <taxon>Cytophagales</taxon>
        <taxon>Spirosomataceae</taxon>
        <taxon>Arundinibacter</taxon>
    </lineage>
</organism>
<evidence type="ECO:0000313" key="3">
    <source>
        <dbReference type="Proteomes" id="UP000295706"/>
    </source>
</evidence>
<gene>
    <name evidence="2" type="ORF">EZE20_17495</name>
</gene>
<comment type="caution">
    <text evidence="2">The sequence shown here is derived from an EMBL/GenBank/DDBJ whole genome shotgun (WGS) entry which is preliminary data.</text>
</comment>
<evidence type="ECO:0000259" key="1">
    <source>
        <dbReference type="Pfam" id="PF00144"/>
    </source>
</evidence>
<dbReference type="SUPFAM" id="SSF56601">
    <property type="entry name" value="beta-lactamase/transpeptidase-like"/>
    <property type="match status" value="1"/>
</dbReference>